<feature type="chain" id="PRO_5042058623" description="RNA-binding S4 domain-containing protein" evidence="4">
    <location>
        <begin position="19"/>
        <end position="240"/>
    </location>
</feature>
<organism evidence="6 7">
    <name type="scientific">Chrysophaeum taylorii</name>
    <dbReference type="NCBI Taxonomy" id="2483200"/>
    <lineage>
        <taxon>Eukaryota</taxon>
        <taxon>Sar</taxon>
        <taxon>Stramenopiles</taxon>
        <taxon>Ochrophyta</taxon>
        <taxon>Pelagophyceae</taxon>
        <taxon>Pelagomonadales</taxon>
        <taxon>Pelagomonadaceae</taxon>
        <taxon>Chrysophaeum</taxon>
    </lineage>
</organism>
<dbReference type="GO" id="GO:0001522">
    <property type="term" value="P:pseudouridine synthesis"/>
    <property type="evidence" value="ECO:0007669"/>
    <property type="project" value="InterPro"/>
</dbReference>
<evidence type="ECO:0000259" key="5">
    <source>
        <dbReference type="SMART" id="SM00363"/>
    </source>
</evidence>
<dbReference type="SUPFAM" id="SSF55174">
    <property type="entry name" value="Alpha-L RNA-binding motif"/>
    <property type="match status" value="1"/>
</dbReference>
<dbReference type="Pfam" id="PF01479">
    <property type="entry name" value="S4"/>
    <property type="match status" value="1"/>
</dbReference>
<proteinExistence type="inferred from homology"/>
<dbReference type="SMART" id="SM00363">
    <property type="entry name" value="S4"/>
    <property type="match status" value="1"/>
</dbReference>
<feature type="signal peptide" evidence="4">
    <location>
        <begin position="1"/>
        <end position="18"/>
    </location>
</feature>
<dbReference type="InterPro" id="IPR042092">
    <property type="entry name" value="PsdUridine_s_RsuA/RluB/E/F_cat"/>
</dbReference>
<evidence type="ECO:0000256" key="1">
    <source>
        <dbReference type="ARBA" id="ARBA00008348"/>
    </source>
</evidence>
<keyword evidence="7" id="KW-1185">Reference proteome</keyword>
<dbReference type="GO" id="GO:0009982">
    <property type="term" value="F:pseudouridine synthase activity"/>
    <property type="evidence" value="ECO:0007669"/>
    <property type="project" value="InterPro"/>
</dbReference>
<dbReference type="Gene3D" id="3.30.70.580">
    <property type="entry name" value="Pseudouridine synthase I, catalytic domain, N-terminal subdomain"/>
    <property type="match status" value="1"/>
</dbReference>
<comment type="similarity">
    <text evidence="1">Belongs to the pseudouridine synthase RsuA family.</text>
</comment>
<dbReference type="EMBL" id="JAQMWT010000063">
    <property type="protein sequence ID" value="KAJ8611790.1"/>
    <property type="molecule type" value="Genomic_DNA"/>
</dbReference>
<dbReference type="InterPro" id="IPR020103">
    <property type="entry name" value="PsdUridine_synth_cat_dom_sf"/>
</dbReference>
<evidence type="ECO:0000313" key="6">
    <source>
        <dbReference type="EMBL" id="KAJ8611790.1"/>
    </source>
</evidence>
<dbReference type="PROSITE" id="PS50889">
    <property type="entry name" value="S4"/>
    <property type="match status" value="1"/>
</dbReference>
<dbReference type="InterPro" id="IPR002942">
    <property type="entry name" value="S4_RNA-bd"/>
</dbReference>
<evidence type="ECO:0000256" key="4">
    <source>
        <dbReference type="SAM" id="SignalP"/>
    </source>
</evidence>
<dbReference type="PROSITE" id="PS01149">
    <property type="entry name" value="PSI_RSU"/>
    <property type="match status" value="1"/>
</dbReference>
<dbReference type="Gene3D" id="3.30.70.1560">
    <property type="entry name" value="Alpha-L RNA-binding motif"/>
    <property type="match status" value="1"/>
</dbReference>
<evidence type="ECO:0000256" key="3">
    <source>
        <dbReference type="PROSITE-ProRule" id="PRU00182"/>
    </source>
</evidence>
<dbReference type="PANTHER" id="PTHR47683:SF2">
    <property type="entry name" value="RNA-BINDING S4 DOMAIN-CONTAINING PROTEIN"/>
    <property type="match status" value="1"/>
</dbReference>
<keyword evidence="2" id="KW-0413">Isomerase</keyword>
<dbReference type="CDD" id="cd00165">
    <property type="entry name" value="S4"/>
    <property type="match status" value="1"/>
</dbReference>
<dbReference type="InterPro" id="IPR018496">
    <property type="entry name" value="PsdUridine_synth_RsuA/RluB_CS"/>
</dbReference>
<dbReference type="GO" id="GO:0006364">
    <property type="term" value="P:rRNA processing"/>
    <property type="evidence" value="ECO:0007669"/>
    <property type="project" value="UniProtKB-ARBA"/>
</dbReference>
<name>A0AAD7UN62_9STRA</name>
<reference evidence="6" key="1">
    <citation type="submission" date="2023-01" db="EMBL/GenBank/DDBJ databases">
        <title>Metagenome sequencing of chrysophaentin producing Chrysophaeum taylorii.</title>
        <authorList>
            <person name="Davison J."/>
            <person name="Bewley C."/>
        </authorList>
    </citation>
    <scope>NUCLEOTIDE SEQUENCE</scope>
    <source>
        <strain evidence="6">NIES-1699</strain>
    </source>
</reference>
<dbReference type="GO" id="GO:0003723">
    <property type="term" value="F:RNA binding"/>
    <property type="evidence" value="ECO:0007669"/>
    <property type="project" value="UniProtKB-KW"/>
</dbReference>
<keyword evidence="3" id="KW-0694">RNA-binding</keyword>
<dbReference type="Proteomes" id="UP001230188">
    <property type="component" value="Unassembled WGS sequence"/>
</dbReference>
<accession>A0AAD7UN62</accession>
<dbReference type="InterPro" id="IPR020094">
    <property type="entry name" value="TruA/RsuA/RluB/E/F_N"/>
</dbReference>
<dbReference type="InterPro" id="IPR036986">
    <property type="entry name" value="S4_RNA-bd_sf"/>
</dbReference>
<dbReference type="Gene3D" id="3.10.290.10">
    <property type="entry name" value="RNA-binding S4 domain"/>
    <property type="match status" value="1"/>
</dbReference>
<keyword evidence="4" id="KW-0732">Signal</keyword>
<feature type="domain" description="RNA-binding S4" evidence="5">
    <location>
        <begin position="8"/>
        <end position="68"/>
    </location>
</feature>
<protein>
    <recommendedName>
        <fullName evidence="5">RNA-binding S4 domain-containing protein</fullName>
    </recommendedName>
</protein>
<dbReference type="InterPro" id="IPR050343">
    <property type="entry name" value="RsuA_PseudoU_synthase"/>
</dbReference>
<evidence type="ECO:0000256" key="2">
    <source>
        <dbReference type="ARBA" id="ARBA00023235"/>
    </source>
</evidence>
<sequence>MLFLLLVLRLNKCLPGLSRRHADAAIFEGRVKVDGKVVTAPGTMVATAAEIRLDGKVQVPVVEFRYLKYWKPKDVVSDEIDLVGERMFTVGRLDKASTGLILVTNDGRVPGLIRGLRKAYGVTVDPRPTKDDVKALAAGLEITVGPPPGLKGETKRIVTQPCEVRIVGENVLEFGLVEGKNRQIRRMCEARGLRVKKLHRLRVGPFTLRGLRPGAFSYFDKADNDHLKRLLLQKQQQQQP</sequence>
<dbReference type="SUPFAM" id="SSF55120">
    <property type="entry name" value="Pseudouridine synthase"/>
    <property type="match status" value="1"/>
</dbReference>
<dbReference type="AlphaFoldDB" id="A0AAD7UN62"/>
<dbReference type="PANTHER" id="PTHR47683">
    <property type="entry name" value="PSEUDOURIDINE SYNTHASE FAMILY PROTEIN-RELATED"/>
    <property type="match status" value="1"/>
</dbReference>
<evidence type="ECO:0000313" key="7">
    <source>
        <dbReference type="Proteomes" id="UP001230188"/>
    </source>
</evidence>
<dbReference type="Pfam" id="PF00849">
    <property type="entry name" value="PseudoU_synth_2"/>
    <property type="match status" value="1"/>
</dbReference>
<gene>
    <name evidence="6" type="ORF">CTAYLR_007738</name>
</gene>
<dbReference type="InterPro" id="IPR006145">
    <property type="entry name" value="PsdUridine_synth_RsuA/RluA"/>
</dbReference>
<comment type="caution">
    <text evidence="6">The sequence shown here is derived from an EMBL/GenBank/DDBJ whole genome shotgun (WGS) entry which is preliminary data.</text>
</comment>